<dbReference type="EMBL" id="KJ598129">
    <property type="protein sequence ID" value="AIB08707.1"/>
    <property type="molecule type" value="Genomic_DNA"/>
</dbReference>
<feature type="transmembrane region" description="Helical" evidence="1">
    <location>
        <begin position="77"/>
        <end position="94"/>
    </location>
</feature>
<keyword evidence="1" id="KW-0472">Membrane</keyword>
<dbReference type="EMBL" id="MK393792">
    <property type="protein sequence ID" value="QIA92562.1"/>
    <property type="molecule type" value="Genomic_DNA"/>
</dbReference>
<proteinExistence type="predicted"/>
<evidence type="ECO:0000313" key="3">
    <source>
        <dbReference type="EMBL" id="AIB08707.1"/>
    </source>
</evidence>
<protein>
    <submittedName>
        <fullName evidence="3">NADH dehydrogenase subunit 6</fullName>
    </submittedName>
</protein>
<evidence type="ECO:0000256" key="2">
    <source>
        <dbReference type="SAM" id="SignalP"/>
    </source>
</evidence>
<keyword evidence="3" id="KW-0496">Mitochondrion</keyword>
<reference evidence="3" key="1">
    <citation type="submission" date="2014-03" db="EMBL/GenBank/DDBJ databases">
        <authorList>
            <person name="Que S."/>
            <person name="Xia B."/>
        </authorList>
    </citation>
    <scope>NUCLEOTIDE SEQUENCE</scope>
</reference>
<feature type="signal peptide" evidence="2">
    <location>
        <begin position="1"/>
        <end position="21"/>
    </location>
</feature>
<dbReference type="AlphaFoldDB" id="A0A0A7CCP1"/>
<feature type="transmembrane region" description="Helical" evidence="1">
    <location>
        <begin position="114"/>
        <end position="134"/>
    </location>
</feature>
<organism evidence="3">
    <name type="scientific">Tyrophagus putrescentiae</name>
    <name type="common">Mold mite</name>
    <name type="synonym">Acarus putrescentiae</name>
    <dbReference type="NCBI Taxonomy" id="59818"/>
    <lineage>
        <taxon>Eukaryota</taxon>
        <taxon>Metazoa</taxon>
        <taxon>Ecdysozoa</taxon>
        <taxon>Arthropoda</taxon>
        <taxon>Chelicerata</taxon>
        <taxon>Arachnida</taxon>
        <taxon>Acari</taxon>
        <taxon>Acariformes</taxon>
        <taxon>Sarcoptiformes</taxon>
        <taxon>Astigmata</taxon>
        <taxon>Acaroidea</taxon>
        <taxon>Acaridae</taxon>
        <taxon>Tyrophaginae</taxon>
        <taxon>Tyrophagus</taxon>
    </lineage>
</organism>
<keyword evidence="1" id="KW-1133">Transmembrane helix</keyword>
<reference evidence="4" key="2">
    <citation type="submission" date="2019-01" db="EMBL/GenBank/DDBJ databases">
        <authorList>
            <person name="Sun E."/>
            <person name="Fang W."/>
        </authorList>
    </citation>
    <scope>NUCLEOTIDE SEQUENCE</scope>
</reference>
<evidence type="ECO:0000313" key="4">
    <source>
        <dbReference type="EMBL" id="QIA92562.1"/>
    </source>
</evidence>
<feature type="chain" id="PRO_5035987099" evidence="2">
    <location>
        <begin position="22"/>
        <end position="144"/>
    </location>
</feature>
<feature type="transmembrane region" description="Helical" evidence="1">
    <location>
        <begin position="45"/>
        <end position="65"/>
    </location>
</feature>
<dbReference type="CTD" id="4541"/>
<geneLocation type="mitochondrion" evidence="3"/>
<dbReference type="GeneID" id="22833052"/>
<dbReference type="RefSeq" id="YP_009114544.1">
    <property type="nucleotide sequence ID" value="NC_026079.1"/>
</dbReference>
<name>A0A0A7CCP1_TYRPU</name>
<keyword evidence="2" id="KW-0732">Signal</keyword>
<evidence type="ECO:0000256" key="1">
    <source>
        <dbReference type="SAM" id="Phobius"/>
    </source>
</evidence>
<keyword evidence="1" id="KW-0812">Transmembrane</keyword>
<gene>
    <name evidence="3" type="primary">ND6</name>
</gene>
<sequence>MMTTMVCSFILLTNLTPLNLALTLTTTSMVVSMLTYSLSLSVFPSAMILISFSSGTMVVFCYCAMMANYIQKSSKSLVFTTTMVVLLPLVMTTSKEITVSDSMNLTKNLSSSTMITTAMLIVILSMMCINKSMYKKEKPLKMSY</sequence>
<accession>A0A0A7CCP1</accession>